<evidence type="ECO:0000313" key="3">
    <source>
        <dbReference type="Proteomes" id="UP000824219"/>
    </source>
</evidence>
<dbReference type="GO" id="GO:0019005">
    <property type="term" value="C:SCF ubiquitin ligase complex"/>
    <property type="evidence" value="ECO:0007669"/>
    <property type="project" value="TreeGrafter"/>
</dbReference>
<dbReference type="InterPro" id="IPR008979">
    <property type="entry name" value="Galactose-bd-like_sf"/>
</dbReference>
<dbReference type="AlphaFoldDB" id="A0A9D3NIZ3"/>
<feature type="domain" description="FBA" evidence="1">
    <location>
        <begin position="1"/>
        <end position="96"/>
    </location>
</feature>
<dbReference type="PROSITE" id="PS51114">
    <property type="entry name" value="FBA"/>
    <property type="match status" value="1"/>
</dbReference>
<accession>A0A9D3NIZ3</accession>
<dbReference type="PANTHER" id="PTHR12125">
    <property type="entry name" value="F-BOX ONLY PROTEIN 6-LIKE PROTEIN"/>
    <property type="match status" value="1"/>
</dbReference>
<comment type="caution">
    <text evidence="2">The sequence shown here is derived from an EMBL/GenBank/DDBJ whole genome shotgun (WGS) entry which is preliminary data.</text>
</comment>
<dbReference type="PANTHER" id="PTHR12125:SF12">
    <property type="entry name" value="F-BOX ONLY PROTEIN 6"/>
    <property type="match status" value="1"/>
</dbReference>
<dbReference type="EMBL" id="JAHKSW010000015">
    <property type="protein sequence ID" value="KAG7323127.1"/>
    <property type="molecule type" value="Genomic_DNA"/>
</dbReference>
<evidence type="ECO:0000259" key="1">
    <source>
        <dbReference type="PROSITE" id="PS51114"/>
    </source>
</evidence>
<dbReference type="GO" id="GO:0031146">
    <property type="term" value="P:SCF-dependent proteasomal ubiquitin-dependent protein catabolic process"/>
    <property type="evidence" value="ECO:0007669"/>
    <property type="project" value="TreeGrafter"/>
</dbReference>
<dbReference type="GO" id="GO:0005737">
    <property type="term" value="C:cytoplasm"/>
    <property type="evidence" value="ECO:0007669"/>
    <property type="project" value="UniProtKB-ARBA"/>
</dbReference>
<dbReference type="Gene3D" id="2.60.120.260">
    <property type="entry name" value="Galactose-binding domain-like"/>
    <property type="match status" value="1"/>
</dbReference>
<name>A0A9D3NIZ3_9TELE</name>
<dbReference type="InterPro" id="IPR007397">
    <property type="entry name" value="F-box-assoc_dom"/>
</dbReference>
<dbReference type="OrthoDB" id="1107553at2759"/>
<dbReference type="Pfam" id="PF04300">
    <property type="entry name" value="FBA"/>
    <property type="match status" value="1"/>
</dbReference>
<sequence>MKLCKKRYAPRWDCGSVYELHVELLNRKKKTVQFFQPKRVKFPQWNDQQLEQKTYTFKDYGPGVRFIRFKHRGKDTQFWAGHYGIRVTHSSVEICPSA</sequence>
<evidence type="ECO:0000313" key="2">
    <source>
        <dbReference type="EMBL" id="KAG7323127.1"/>
    </source>
</evidence>
<proteinExistence type="predicted"/>
<keyword evidence="3" id="KW-1185">Reference proteome</keyword>
<dbReference type="GO" id="GO:0006516">
    <property type="term" value="P:glycoprotein catabolic process"/>
    <property type="evidence" value="ECO:0007669"/>
    <property type="project" value="TreeGrafter"/>
</dbReference>
<dbReference type="InterPro" id="IPR039752">
    <property type="entry name" value="F-box_only"/>
</dbReference>
<gene>
    <name evidence="2" type="ORF">KOW79_012829</name>
</gene>
<dbReference type="SUPFAM" id="SSF49785">
    <property type="entry name" value="Galactose-binding domain-like"/>
    <property type="match status" value="1"/>
</dbReference>
<dbReference type="FunFam" id="2.60.120.260:FF:000012">
    <property type="entry name" value="F-box only protein 2"/>
    <property type="match status" value="1"/>
</dbReference>
<dbReference type="GO" id="GO:0036503">
    <property type="term" value="P:ERAD pathway"/>
    <property type="evidence" value="ECO:0007669"/>
    <property type="project" value="TreeGrafter"/>
</dbReference>
<dbReference type="Proteomes" id="UP000824219">
    <property type="component" value="Linkage Group LG15"/>
</dbReference>
<protein>
    <recommendedName>
        <fullName evidence="1">FBA domain-containing protein</fullName>
    </recommendedName>
</protein>
<organism evidence="2 3">
    <name type="scientific">Hemibagrus wyckioides</name>
    <dbReference type="NCBI Taxonomy" id="337641"/>
    <lineage>
        <taxon>Eukaryota</taxon>
        <taxon>Metazoa</taxon>
        <taxon>Chordata</taxon>
        <taxon>Craniata</taxon>
        <taxon>Vertebrata</taxon>
        <taxon>Euteleostomi</taxon>
        <taxon>Actinopterygii</taxon>
        <taxon>Neopterygii</taxon>
        <taxon>Teleostei</taxon>
        <taxon>Ostariophysi</taxon>
        <taxon>Siluriformes</taxon>
        <taxon>Bagridae</taxon>
        <taxon>Hemibagrus</taxon>
    </lineage>
</organism>
<dbReference type="SMART" id="SM01198">
    <property type="entry name" value="FBA"/>
    <property type="match status" value="1"/>
</dbReference>
<dbReference type="GO" id="GO:0061630">
    <property type="term" value="F:ubiquitin protein ligase activity"/>
    <property type="evidence" value="ECO:0007669"/>
    <property type="project" value="TreeGrafter"/>
</dbReference>
<reference evidence="2 3" key="1">
    <citation type="submission" date="2021-06" db="EMBL/GenBank/DDBJ databases">
        <title>Chromosome-level genome assembly of the red-tail catfish (Hemibagrus wyckioides).</title>
        <authorList>
            <person name="Shao F."/>
        </authorList>
    </citation>
    <scope>NUCLEOTIDE SEQUENCE [LARGE SCALE GENOMIC DNA]</scope>
    <source>
        <strain evidence="2">EC202008001</strain>
        <tissue evidence="2">Blood</tissue>
    </source>
</reference>